<dbReference type="Proteomes" id="UP001054252">
    <property type="component" value="Unassembled WGS sequence"/>
</dbReference>
<proteinExistence type="predicted"/>
<sequence>MEEAINFCWVLIGCGEEGVDRSGTSPAATNKERKSGRGEGGTVEGGEQSDYRDLLMDRIEEGQRRREDR</sequence>
<evidence type="ECO:0000313" key="3">
    <source>
        <dbReference type="Proteomes" id="UP001054252"/>
    </source>
</evidence>
<evidence type="ECO:0000313" key="2">
    <source>
        <dbReference type="EMBL" id="GKV53937.1"/>
    </source>
</evidence>
<comment type="caution">
    <text evidence="2">The sequence shown here is derived from an EMBL/GenBank/DDBJ whole genome shotgun (WGS) entry which is preliminary data.</text>
</comment>
<feature type="region of interest" description="Disordered" evidence="1">
    <location>
        <begin position="16"/>
        <end position="69"/>
    </location>
</feature>
<name>A0AAV5MZG5_9ROSI</name>
<protein>
    <submittedName>
        <fullName evidence="2">Uncharacterized protein</fullName>
    </submittedName>
</protein>
<dbReference type="AlphaFoldDB" id="A0AAV5MZG5"/>
<organism evidence="2 3">
    <name type="scientific">Rubroshorea leprosula</name>
    <dbReference type="NCBI Taxonomy" id="152421"/>
    <lineage>
        <taxon>Eukaryota</taxon>
        <taxon>Viridiplantae</taxon>
        <taxon>Streptophyta</taxon>
        <taxon>Embryophyta</taxon>
        <taxon>Tracheophyta</taxon>
        <taxon>Spermatophyta</taxon>
        <taxon>Magnoliopsida</taxon>
        <taxon>eudicotyledons</taxon>
        <taxon>Gunneridae</taxon>
        <taxon>Pentapetalae</taxon>
        <taxon>rosids</taxon>
        <taxon>malvids</taxon>
        <taxon>Malvales</taxon>
        <taxon>Dipterocarpaceae</taxon>
        <taxon>Rubroshorea</taxon>
    </lineage>
</organism>
<gene>
    <name evidence="2" type="ORF">SLEP1_g60448</name>
</gene>
<keyword evidence="3" id="KW-1185">Reference proteome</keyword>
<feature type="compositionally biased region" description="Basic and acidic residues" evidence="1">
    <location>
        <begin position="49"/>
        <end position="69"/>
    </location>
</feature>
<dbReference type="EMBL" id="BPVZ01002382">
    <property type="protein sequence ID" value="GKV53937.1"/>
    <property type="molecule type" value="Genomic_DNA"/>
</dbReference>
<evidence type="ECO:0000256" key="1">
    <source>
        <dbReference type="SAM" id="MobiDB-lite"/>
    </source>
</evidence>
<reference evidence="2 3" key="1">
    <citation type="journal article" date="2021" name="Commun. Biol.">
        <title>The genome of Shorea leprosula (Dipterocarpaceae) highlights the ecological relevance of drought in aseasonal tropical rainforests.</title>
        <authorList>
            <person name="Ng K.K.S."/>
            <person name="Kobayashi M.J."/>
            <person name="Fawcett J.A."/>
            <person name="Hatakeyama M."/>
            <person name="Paape T."/>
            <person name="Ng C.H."/>
            <person name="Ang C.C."/>
            <person name="Tnah L.H."/>
            <person name="Lee C.T."/>
            <person name="Nishiyama T."/>
            <person name="Sese J."/>
            <person name="O'Brien M.J."/>
            <person name="Copetti D."/>
            <person name="Mohd Noor M.I."/>
            <person name="Ong R.C."/>
            <person name="Putra M."/>
            <person name="Sireger I.Z."/>
            <person name="Indrioko S."/>
            <person name="Kosugi Y."/>
            <person name="Izuno A."/>
            <person name="Isagi Y."/>
            <person name="Lee S.L."/>
            <person name="Shimizu K.K."/>
        </authorList>
    </citation>
    <scope>NUCLEOTIDE SEQUENCE [LARGE SCALE GENOMIC DNA]</scope>
    <source>
        <strain evidence="2">214</strain>
    </source>
</reference>
<accession>A0AAV5MZG5</accession>